<gene>
    <name evidence="2" type="ORF">OQ497_11655</name>
</gene>
<evidence type="ECO:0000313" key="2">
    <source>
        <dbReference type="EMBL" id="MCX2564605.1"/>
    </source>
</evidence>
<sequence length="142" mass="15542">MRFLTLAAAFCIAAPGLAQAQSTPAPLSAYASEFIKKPVFSKSYQKMLTLPSWVRTGQGTSEIVKPLTIEGKAYLVTNICEPHNCHDHQLNLIFTKDGKQAWGLLSTFRGSKLYQLPLGEPDDAIMNALTKNFQDNNPGSPT</sequence>
<keyword evidence="3" id="KW-1185">Reference proteome</keyword>
<proteinExistence type="predicted"/>
<protein>
    <submittedName>
        <fullName evidence="2">Ivy family c-type lysozyme inhibitor</fullName>
    </submittedName>
</protein>
<dbReference type="InterPro" id="IPR036501">
    <property type="entry name" value="Inhibitor_vert_lysozyme_sf"/>
</dbReference>
<dbReference type="RefSeq" id="WP_086634896.1">
    <property type="nucleotide sequence ID" value="NZ_JAERKZ010000038.1"/>
</dbReference>
<dbReference type="SUPFAM" id="SSF89872">
    <property type="entry name" value="Inhibitor of vertebrate lysozyme, Ivy"/>
    <property type="match status" value="1"/>
</dbReference>
<accession>A0ABT3QH84</accession>
<feature type="chain" id="PRO_5046075186" evidence="1">
    <location>
        <begin position="21"/>
        <end position="142"/>
    </location>
</feature>
<feature type="signal peptide" evidence="1">
    <location>
        <begin position="1"/>
        <end position="20"/>
    </location>
</feature>
<evidence type="ECO:0000256" key="1">
    <source>
        <dbReference type="SAM" id="SignalP"/>
    </source>
</evidence>
<dbReference type="Proteomes" id="UP001301152">
    <property type="component" value="Unassembled WGS sequence"/>
</dbReference>
<reference evidence="2 3" key="1">
    <citation type="submission" date="2022-11" db="EMBL/GenBank/DDBJ databases">
        <title>Genome sequencing of Acetobacter type strain.</title>
        <authorList>
            <person name="Heo J."/>
            <person name="Lee D."/>
            <person name="Han B.-H."/>
            <person name="Hong S.-B."/>
            <person name="Kwon S.-W."/>
        </authorList>
    </citation>
    <scope>NUCLEOTIDE SEQUENCE [LARGE SCALE GENOMIC DNA]</scope>
    <source>
        <strain evidence="2 3">KACC 21253</strain>
    </source>
</reference>
<keyword evidence="1" id="KW-0732">Signal</keyword>
<dbReference type="Pfam" id="PF08816">
    <property type="entry name" value="Ivy"/>
    <property type="match status" value="1"/>
</dbReference>
<organism evidence="2 3">
    <name type="scientific">Acetobacter thailandicus</name>
    <dbReference type="NCBI Taxonomy" id="1502842"/>
    <lineage>
        <taxon>Bacteria</taxon>
        <taxon>Pseudomonadati</taxon>
        <taxon>Pseudomonadota</taxon>
        <taxon>Alphaproteobacteria</taxon>
        <taxon>Acetobacterales</taxon>
        <taxon>Acetobacteraceae</taxon>
        <taxon>Acetobacter</taxon>
    </lineage>
</organism>
<comment type="caution">
    <text evidence="2">The sequence shown here is derived from an EMBL/GenBank/DDBJ whole genome shotgun (WGS) entry which is preliminary data.</text>
</comment>
<dbReference type="Gene3D" id="3.40.1420.10">
    <property type="entry name" value="Inhibitor of vertebrate lysozyme"/>
    <property type="match status" value="1"/>
</dbReference>
<evidence type="ECO:0000313" key="3">
    <source>
        <dbReference type="Proteomes" id="UP001301152"/>
    </source>
</evidence>
<name>A0ABT3QH84_9PROT</name>
<dbReference type="EMBL" id="JAPIUZ010000007">
    <property type="protein sequence ID" value="MCX2564605.1"/>
    <property type="molecule type" value="Genomic_DNA"/>
</dbReference>